<sequence length="183" mass="20631">MNMDDQDPQPPTYTAHLAFDLPPPYIPPHVQAIEPTRDFKGVLVDQMDRWLEELDDIDWTVRNAQPVPEYLPRHPGTDGTDQGRDSDLDGPTLGHEPGNGFSPDDKVRHDLTRSHDTGPVENENEHYNNDTSASEDISDDDGCDEELSAIVNSGWARLRRIQDHIASFKHSLSEDSECYNTVL</sequence>
<reference evidence="3" key="1">
    <citation type="journal article" date="2017" name="Genome Biol.">
        <title>Comparative genomics reveals high biological diversity and specific adaptations in the industrially and medically important fungal genus Aspergillus.</title>
        <authorList>
            <person name="de Vries R.P."/>
            <person name="Riley R."/>
            <person name="Wiebenga A."/>
            <person name="Aguilar-Osorio G."/>
            <person name="Amillis S."/>
            <person name="Uchima C.A."/>
            <person name="Anderluh G."/>
            <person name="Asadollahi M."/>
            <person name="Askin M."/>
            <person name="Barry K."/>
            <person name="Battaglia E."/>
            <person name="Bayram O."/>
            <person name="Benocci T."/>
            <person name="Braus-Stromeyer S.A."/>
            <person name="Caldana C."/>
            <person name="Canovas D."/>
            <person name="Cerqueira G.C."/>
            <person name="Chen F."/>
            <person name="Chen W."/>
            <person name="Choi C."/>
            <person name="Clum A."/>
            <person name="Dos Santos R.A."/>
            <person name="Damasio A.R."/>
            <person name="Diallinas G."/>
            <person name="Emri T."/>
            <person name="Fekete E."/>
            <person name="Flipphi M."/>
            <person name="Freyberg S."/>
            <person name="Gallo A."/>
            <person name="Gournas C."/>
            <person name="Habgood R."/>
            <person name="Hainaut M."/>
            <person name="Harispe M.L."/>
            <person name="Henrissat B."/>
            <person name="Hilden K.S."/>
            <person name="Hope R."/>
            <person name="Hossain A."/>
            <person name="Karabika E."/>
            <person name="Karaffa L."/>
            <person name="Karanyi Z."/>
            <person name="Krasevec N."/>
            <person name="Kuo A."/>
            <person name="Kusch H."/>
            <person name="LaButti K."/>
            <person name="Lagendijk E.L."/>
            <person name="Lapidus A."/>
            <person name="Levasseur A."/>
            <person name="Lindquist E."/>
            <person name="Lipzen A."/>
            <person name="Logrieco A.F."/>
            <person name="MacCabe A."/>
            <person name="Maekelae M.R."/>
            <person name="Malavazi I."/>
            <person name="Melin P."/>
            <person name="Meyer V."/>
            <person name="Mielnichuk N."/>
            <person name="Miskei M."/>
            <person name="Molnar A.P."/>
            <person name="Mule G."/>
            <person name="Ngan C.Y."/>
            <person name="Orejas M."/>
            <person name="Orosz E."/>
            <person name="Ouedraogo J.P."/>
            <person name="Overkamp K.M."/>
            <person name="Park H.-S."/>
            <person name="Perrone G."/>
            <person name="Piumi F."/>
            <person name="Punt P.J."/>
            <person name="Ram A.F."/>
            <person name="Ramon A."/>
            <person name="Rauscher S."/>
            <person name="Record E."/>
            <person name="Riano-Pachon D.M."/>
            <person name="Robert V."/>
            <person name="Roehrig J."/>
            <person name="Ruller R."/>
            <person name="Salamov A."/>
            <person name="Salih N.S."/>
            <person name="Samson R.A."/>
            <person name="Sandor E."/>
            <person name="Sanguinetti M."/>
            <person name="Schuetze T."/>
            <person name="Sepcic K."/>
            <person name="Shelest E."/>
            <person name="Sherlock G."/>
            <person name="Sophianopoulou V."/>
            <person name="Squina F.M."/>
            <person name="Sun H."/>
            <person name="Susca A."/>
            <person name="Todd R.B."/>
            <person name="Tsang A."/>
            <person name="Unkles S.E."/>
            <person name="van de Wiele N."/>
            <person name="van Rossen-Uffink D."/>
            <person name="Oliveira J.V."/>
            <person name="Vesth T.C."/>
            <person name="Visser J."/>
            <person name="Yu J.-H."/>
            <person name="Zhou M."/>
            <person name="Andersen M.R."/>
            <person name="Archer D.B."/>
            <person name="Baker S.E."/>
            <person name="Benoit I."/>
            <person name="Brakhage A.A."/>
            <person name="Braus G.H."/>
            <person name="Fischer R."/>
            <person name="Frisvad J.C."/>
            <person name="Goldman G.H."/>
            <person name="Houbraken J."/>
            <person name="Oakley B."/>
            <person name="Pocsi I."/>
            <person name="Scazzocchio C."/>
            <person name="Seiboth B."/>
            <person name="vanKuyk P.A."/>
            <person name="Wortman J."/>
            <person name="Dyer P.S."/>
            <person name="Grigoriev I.V."/>
        </authorList>
    </citation>
    <scope>NUCLEOTIDE SEQUENCE [LARGE SCALE GENOMIC DNA]</scope>
    <source>
        <strain evidence="3">CBS 583.65</strain>
    </source>
</reference>
<evidence type="ECO:0000256" key="1">
    <source>
        <dbReference type="SAM" id="MobiDB-lite"/>
    </source>
</evidence>
<organism evidence="2 3">
    <name type="scientific">Aspergillus versicolor CBS 583.65</name>
    <dbReference type="NCBI Taxonomy" id="1036611"/>
    <lineage>
        <taxon>Eukaryota</taxon>
        <taxon>Fungi</taxon>
        <taxon>Dikarya</taxon>
        <taxon>Ascomycota</taxon>
        <taxon>Pezizomycotina</taxon>
        <taxon>Eurotiomycetes</taxon>
        <taxon>Eurotiomycetidae</taxon>
        <taxon>Eurotiales</taxon>
        <taxon>Aspergillaceae</taxon>
        <taxon>Aspergillus</taxon>
        <taxon>Aspergillus subgen. Nidulantes</taxon>
    </lineage>
</organism>
<accession>A0A1L9PFD0</accession>
<protein>
    <submittedName>
        <fullName evidence="2">Uncharacterized protein</fullName>
    </submittedName>
</protein>
<feature type="compositionally biased region" description="Basic and acidic residues" evidence="1">
    <location>
        <begin position="103"/>
        <end position="128"/>
    </location>
</feature>
<evidence type="ECO:0000313" key="2">
    <source>
        <dbReference type="EMBL" id="OJJ00234.1"/>
    </source>
</evidence>
<dbReference type="EMBL" id="KV878127">
    <property type="protein sequence ID" value="OJJ00234.1"/>
    <property type="molecule type" value="Genomic_DNA"/>
</dbReference>
<dbReference type="OrthoDB" id="4508457at2759"/>
<dbReference type="Proteomes" id="UP000184073">
    <property type="component" value="Unassembled WGS sequence"/>
</dbReference>
<evidence type="ECO:0000313" key="3">
    <source>
        <dbReference type="Proteomes" id="UP000184073"/>
    </source>
</evidence>
<gene>
    <name evidence="2" type="ORF">ASPVEDRAFT_556312</name>
</gene>
<dbReference type="VEuPathDB" id="FungiDB:ASPVEDRAFT_556312"/>
<keyword evidence="3" id="KW-1185">Reference proteome</keyword>
<feature type="compositionally biased region" description="Basic and acidic residues" evidence="1">
    <location>
        <begin position="71"/>
        <end position="87"/>
    </location>
</feature>
<dbReference type="GeneID" id="63730610"/>
<name>A0A1L9PFD0_ASPVE</name>
<dbReference type="AlphaFoldDB" id="A0A1L9PFD0"/>
<feature type="region of interest" description="Disordered" evidence="1">
    <location>
        <begin position="57"/>
        <end position="142"/>
    </location>
</feature>
<proteinExistence type="predicted"/>
<dbReference type="RefSeq" id="XP_040665996.1">
    <property type="nucleotide sequence ID" value="XM_040815099.1"/>
</dbReference>